<evidence type="ECO:0000259" key="1">
    <source>
        <dbReference type="PROSITE" id="PS51186"/>
    </source>
</evidence>
<keyword evidence="2" id="KW-0689">Ribosomal protein</keyword>
<feature type="domain" description="N-acetyltransferase" evidence="1">
    <location>
        <begin position="4"/>
        <end position="149"/>
    </location>
</feature>
<gene>
    <name evidence="2" type="ORF">EDB95_3386</name>
</gene>
<dbReference type="Proteomes" id="UP000294498">
    <property type="component" value="Unassembled WGS sequence"/>
</dbReference>
<dbReference type="GO" id="GO:0016747">
    <property type="term" value="F:acyltransferase activity, transferring groups other than amino-acyl groups"/>
    <property type="evidence" value="ECO:0007669"/>
    <property type="project" value="InterPro"/>
</dbReference>
<evidence type="ECO:0000313" key="3">
    <source>
        <dbReference type="Proteomes" id="UP000294498"/>
    </source>
</evidence>
<organism evidence="2 3">
    <name type="scientific">Dinghuibacter silviterrae</name>
    <dbReference type="NCBI Taxonomy" id="1539049"/>
    <lineage>
        <taxon>Bacteria</taxon>
        <taxon>Pseudomonadati</taxon>
        <taxon>Bacteroidota</taxon>
        <taxon>Chitinophagia</taxon>
        <taxon>Chitinophagales</taxon>
        <taxon>Chitinophagaceae</taxon>
        <taxon>Dinghuibacter</taxon>
    </lineage>
</organism>
<dbReference type="OrthoDB" id="1494196at2"/>
<evidence type="ECO:0000313" key="2">
    <source>
        <dbReference type="EMBL" id="TDX02329.1"/>
    </source>
</evidence>
<dbReference type="InterPro" id="IPR000182">
    <property type="entry name" value="GNAT_dom"/>
</dbReference>
<name>A0A4R8DVU2_9BACT</name>
<sequence length="149" mass="17143">MHQVSFRQATADDIPGLATIRAVSWGSETYWITRITGYLAGTVNPQKALEPRIIYVALVEDQIAGFIGGHLTQRFDCDGELEWIDVLEPYRRLGIASRLITKLFQWFIERGAFHICVDPGNDIARQFYKKNGAEMLNQHWMHWPNINHS</sequence>
<keyword evidence="2" id="KW-0687">Ribonucleoprotein</keyword>
<dbReference type="EMBL" id="SODV01000001">
    <property type="protein sequence ID" value="TDX02329.1"/>
    <property type="molecule type" value="Genomic_DNA"/>
</dbReference>
<dbReference type="RefSeq" id="WP_133994946.1">
    <property type="nucleotide sequence ID" value="NZ_SODV01000001.1"/>
</dbReference>
<dbReference type="AlphaFoldDB" id="A0A4R8DVU2"/>
<accession>A0A4R8DVU2</accession>
<proteinExistence type="predicted"/>
<dbReference type="SUPFAM" id="SSF55729">
    <property type="entry name" value="Acyl-CoA N-acyltransferases (Nat)"/>
    <property type="match status" value="1"/>
</dbReference>
<reference evidence="2 3" key="1">
    <citation type="submission" date="2019-03" db="EMBL/GenBank/DDBJ databases">
        <title>Genomic Encyclopedia of Type Strains, Phase IV (KMG-IV): sequencing the most valuable type-strain genomes for metagenomic binning, comparative biology and taxonomic classification.</title>
        <authorList>
            <person name="Goeker M."/>
        </authorList>
    </citation>
    <scope>NUCLEOTIDE SEQUENCE [LARGE SCALE GENOMIC DNA]</scope>
    <source>
        <strain evidence="2 3">DSM 100059</strain>
    </source>
</reference>
<dbReference type="Gene3D" id="3.40.630.30">
    <property type="match status" value="1"/>
</dbReference>
<comment type="caution">
    <text evidence="2">The sequence shown here is derived from an EMBL/GenBank/DDBJ whole genome shotgun (WGS) entry which is preliminary data.</text>
</comment>
<dbReference type="Pfam" id="PF00583">
    <property type="entry name" value="Acetyltransf_1"/>
    <property type="match status" value="1"/>
</dbReference>
<dbReference type="GO" id="GO:0005840">
    <property type="term" value="C:ribosome"/>
    <property type="evidence" value="ECO:0007669"/>
    <property type="project" value="UniProtKB-KW"/>
</dbReference>
<keyword evidence="3" id="KW-1185">Reference proteome</keyword>
<protein>
    <submittedName>
        <fullName evidence="2">Ribosomal protein S18 acetylase RimI-like enzyme</fullName>
    </submittedName>
</protein>
<dbReference type="CDD" id="cd04301">
    <property type="entry name" value="NAT_SF"/>
    <property type="match status" value="1"/>
</dbReference>
<dbReference type="PROSITE" id="PS51186">
    <property type="entry name" value="GNAT"/>
    <property type="match status" value="1"/>
</dbReference>
<dbReference type="InterPro" id="IPR016181">
    <property type="entry name" value="Acyl_CoA_acyltransferase"/>
</dbReference>